<feature type="transmembrane region" description="Helical" evidence="13">
    <location>
        <begin position="132"/>
        <end position="153"/>
    </location>
</feature>
<feature type="transmembrane region" description="Helical" evidence="13">
    <location>
        <begin position="61"/>
        <end position="79"/>
    </location>
</feature>
<keyword evidence="8 13" id="KW-1133">Transmembrane helix</keyword>
<keyword evidence="17" id="KW-1185">Reference proteome</keyword>
<gene>
    <name evidence="15" type="ORF">GA0070561_5273</name>
    <name evidence="14" type="ORF">GAR05_01958</name>
</gene>
<comment type="subcellular location">
    <subcellularLocation>
        <location evidence="1">Membrane</location>
        <topology evidence="1">Multi-pass membrane protein</topology>
    </subcellularLocation>
</comment>
<reference evidence="15 16" key="1">
    <citation type="submission" date="2016-06" db="EMBL/GenBank/DDBJ databases">
        <authorList>
            <person name="Kjaerup R.B."/>
            <person name="Dalgaard T.S."/>
            <person name="Juul-Madsen H.R."/>
        </authorList>
    </citation>
    <scope>NUCLEOTIDE SEQUENCE [LARGE SCALE GENOMIC DNA]</scope>
    <source>
        <strain evidence="15 16">DSM 44871</strain>
    </source>
</reference>
<evidence type="ECO:0000313" key="14">
    <source>
        <dbReference type="EMBL" id="RAO01096.1"/>
    </source>
</evidence>
<dbReference type="Proteomes" id="UP000198864">
    <property type="component" value="Unassembled WGS sequence"/>
</dbReference>
<evidence type="ECO:0000256" key="12">
    <source>
        <dbReference type="ARBA" id="ARBA00034430"/>
    </source>
</evidence>
<dbReference type="GO" id="GO:0016020">
    <property type="term" value="C:membrane"/>
    <property type="evidence" value="ECO:0007669"/>
    <property type="project" value="UniProtKB-SubCell"/>
</dbReference>
<keyword evidence="10 13" id="KW-0472">Membrane</keyword>
<dbReference type="InterPro" id="IPR010617">
    <property type="entry name" value="TMEM175-like"/>
</dbReference>
<evidence type="ECO:0000256" key="9">
    <source>
        <dbReference type="ARBA" id="ARBA00023065"/>
    </source>
</evidence>
<dbReference type="PANTHER" id="PTHR31462">
    <property type="entry name" value="ENDOSOMAL/LYSOSOMAL POTASSIUM CHANNEL TMEM175"/>
    <property type="match status" value="1"/>
</dbReference>
<keyword evidence="5 13" id="KW-0812">Transmembrane</keyword>
<dbReference type="STRING" id="285676.GA0070561_5273"/>
<keyword evidence="9" id="KW-0406">Ion transport</keyword>
<dbReference type="PANTHER" id="PTHR31462:SF5">
    <property type="entry name" value="ENDOSOMAL_LYSOSOMAL PROTON CHANNEL TMEM175"/>
    <property type="match status" value="1"/>
</dbReference>
<evidence type="ECO:0000313" key="17">
    <source>
        <dbReference type="Proteomes" id="UP000249334"/>
    </source>
</evidence>
<evidence type="ECO:0000256" key="2">
    <source>
        <dbReference type="ARBA" id="ARBA00006920"/>
    </source>
</evidence>
<accession>A0A1C4ZFM2</accession>
<feature type="transmembrane region" description="Helical" evidence="13">
    <location>
        <begin position="198"/>
        <end position="217"/>
    </location>
</feature>
<keyword evidence="6" id="KW-0631">Potassium channel</keyword>
<comment type="similarity">
    <text evidence="2">Belongs to the TMEM175 family.</text>
</comment>
<evidence type="ECO:0000313" key="16">
    <source>
        <dbReference type="Proteomes" id="UP000198864"/>
    </source>
</evidence>
<keyword evidence="11 14" id="KW-0407">Ion channel</keyword>
<evidence type="ECO:0000256" key="4">
    <source>
        <dbReference type="ARBA" id="ARBA00022538"/>
    </source>
</evidence>
<proteinExistence type="inferred from homology"/>
<keyword evidence="4" id="KW-0633">Potassium transport</keyword>
<reference evidence="14 17" key="2">
    <citation type="submission" date="2018-03" db="EMBL/GenBank/DDBJ databases">
        <title>Genomic framework for the identification of Micromonospora saelicesensis and Micromonospora noduli.</title>
        <authorList>
            <person name="Riesco R."/>
            <person name="Trujillo M.E."/>
        </authorList>
    </citation>
    <scope>NUCLEOTIDE SEQUENCE [LARGE SCALE GENOMIC DNA]</scope>
    <source>
        <strain evidence="14 17">GAR05</strain>
    </source>
</reference>
<evidence type="ECO:0000256" key="5">
    <source>
        <dbReference type="ARBA" id="ARBA00022692"/>
    </source>
</evidence>
<dbReference type="EMBL" id="PXXW01000016">
    <property type="protein sequence ID" value="RAO01096.1"/>
    <property type="molecule type" value="Genomic_DNA"/>
</dbReference>
<sequence length="227" mass="25031">MGAGTSSDETGPAGPTLRRETSRLLSFSDGVFAIIITLLVLDLQPPRVGRGQLLRALVEQWPAYLAYVTSYVYVAVGWLNHRAAFNRVEKSGKALQWYNLAVLFSTALLPFATSVVSQAMRDGDQADQRTGVVVYGLVGVLVSVSWLGLYHYLARHHDLLDPTVPLRFFPAERARAAIGLLGYALAILVGFLTGPLFALVIFLLLPAFYSLTSSGLYELRRLRHPRR</sequence>
<feature type="transmembrane region" description="Helical" evidence="13">
    <location>
        <begin position="174"/>
        <end position="192"/>
    </location>
</feature>
<dbReference type="GO" id="GO:0015252">
    <property type="term" value="F:proton channel activity"/>
    <property type="evidence" value="ECO:0007669"/>
    <property type="project" value="InterPro"/>
</dbReference>
<keyword evidence="7" id="KW-0630">Potassium</keyword>
<evidence type="ECO:0000256" key="3">
    <source>
        <dbReference type="ARBA" id="ARBA00022448"/>
    </source>
</evidence>
<keyword evidence="3" id="KW-0813">Transport</keyword>
<feature type="transmembrane region" description="Helical" evidence="13">
    <location>
        <begin position="100"/>
        <end position="120"/>
    </location>
</feature>
<protein>
    <submittedName>
        <fullName evidence="14">Potassium channel</fullName>
    </submittedName>
    <submittedName>
        <fullName evidence="15">Uncharacterized membrane protein</fullName>
    </submittedName>
</protein>
<evidence type="ECO:0000256" key="10">
    <source>
        <dbReference type="ARBA" id="ARBA00023136"/>
    </source>
</evidence>
<dbReference type="Proteomes" id="UP000249334">
    <property type="component" value="Unassembled WGS sequence"/>
</dbReference>
<evidence type="ECO:0000256" key="7">
    <source>
        <dbReference type="ARBA" id="ARBA00022958"/>
    </source>
</evidence>
<organism evidence="15 16">
    <name type="scientific">Micromonospora saelicesensis</name>
    <dbReference type="NCBI Taxonomy" id="285676"/>
    <lineage>
        <taxon>Bacteria</taxon>
        <taxon>Bacillati</taxon>
        <taxon>Actinomycetota</taxon>
        <taxon>Actinomycetes</taxon>
        <taxon>Micromonosporales</taxon>
        <taxon>Micromonosporaceae</taxon>
        <taxon>Micromonospora</taxon>
    </lineage>
</organism>
<evidence type="ECO:0000256" key="8">
    <source>
        <dbReference type="ARBA" id="ARBA00022989"/>
    </source>
</evidence>
<evidence type="ECO:0000256" key="6">
    <source>
        <dbReference type="ARBA" id="ARBA00022826"/>
    </source>
</evidence>
<comment type="catalytic activity">
    <reaction evidence="12">
        <text>K(+)(in) = K(+)(out)</text>
        <dbReference type="Rhea" id="RHEA:29463"/>
        <dbReference type="ChEBI" id="CHEBI:29103"/>
    </reaction>
</comment>
<dbReference type="GO" id="GO:0005267">
    <property type="term" value="F:potassium channel activity"/>
    <property type="evidence" value="ECO:0007669"/>
    <property type="project" value="UniProtKB-KW"/>
</dbReference>
<dbReference type="RefSeq" id="WP_091405603.1">
    <property type="nucleotide sequence ID" value="NZ_FMCR01000006.1"/>
</dbReference>
<evidence type="ECO:0000256" key="13">
    <source>
        <dbReference type="SAM" id="Phobius"/>
    </source>
</evidence>
<dbReference type="Pfam" id="PF06736">
    <property type="entry name" value="TMEM175"/>
    <property type="match status" value="1"/>
</dbReference>
<dbReference type="AlphaFoldDB" id="A0A1C4ZFM2"/>
<name>A0A1C4ZFM2_9ACTN</name>
<evidence type="ECO:0000256" key="1">
    <source>
        <dbReference type="ARBA" id="ARBA00004141"/>
    </source>
</evidence>
<feature type="transmembrane region" description="Helical" evidence="13">
    <location>
        <begin position="24"/>
        <end position="41"/>
    </location>
</feature>
<evidence type="ECO:0000256" key="11">
    <source>
        <dbReference type="ARBA" id="ARBA00023303"/>
    </source>
</evidence>
<evidence type="ECO:0000313" key="15">
    <source>
        <dbReference type="EMBL" id="SCF31793.1"/>
    </source>
</evidence>
<dbReference type="EMBL" id="FMCR01000006">
    <property type="protein sequence ID" value="SCF31793.1"/>
    <property type="molecule type" value="Genomic_DNA"/>
</dbReference>